<accession>A0ABV2I319</accession>
<sequence>MAGISKRVLVPLGAAEPLGVEIRMRVQKALERAGVDYRD</sequence>
<reference evidence="1 2" key="1">
    <citation type="submission" date="2024-06" db="EMBL/GenBank/DDBJ databases">
        <title>Genomic Encyclopedia of Type Strains, Phase IV (KMG-IV): sequencing the most valuable type-strain genomes for metagenomic binning, comparative biology and taxonomic classification.</title>
        <authorList>
            <person name="Goeker M."/>
        </authorList>
    </citation>
    <scope>NUCLEOTIDE SEQUENCE [LARGE SCALE GENOMIC DNA]</scope>
    <source>
        <strain evidence="1 2">DSM 29846</strain>
    </source>
</reference>
<proteinExistence type="predicted"/>
<evidence type="ECO:0000313" key="2">
    <source>
        <dbReference type="Proteomes" id="UP001549036"/>
    </source>
</evidence>
<protein>
    <submittedName>
        <fullName evidence="1">Uncharacterized protein</fullName>
    </submittedName>
</protein>
<dbReference type="Proteomes" id="UP001549036">
    <property type="component" value="Unassembled WGS sequence"/>
</dbReference>
<organism evidence="1 2">
    <name type="scientific">Mesorhizobium shonense</name>
    <dbReference type="NCBI Taxonomy" id="1209948"/>
    <lineage>
        <taxon>Bacteria</taxon>
        <taxon>Pseudomonadati</taxon>
        <taxon>Pseudomonadota</taxon>
        <taxon>Alphaproteobacteria</taxon>
        <taxon>Hyphomicrobiales</taxon>
        <taxon>Phyllobacteriaceae</taxon>
        <taxon>Mesorhizobium</taxon>
    </lineage>
</organism>
<evidence type="ECO:0000313" key="1">
    <source>
        <dbReference type="EMBL" id="MET3597151.1"/>
    </source>
</evidence>
<comment type="caution">
    <text evidence="1">The sequence shown here is derived from an EMBL/GenBank/DDBJ whole genome shotgun (WGS) entry which is preliminary data.</text>
</comment>
<name>A0ABV2I319_9HYPH</name>
<gene>
    <name evidence="1" type="ORF">ABID26_006575</name>
</gene>
<dbReference type="EMBL" id="JBEPLM010000020">
    <property type="protein sequence ID" value="MET3597151.1"/>
    <property type="molecule type" value="Genomic_DNA"/>
</dbReference>
<keyword evidence="2" id="KW-1185">Reference proteome</keyword>